<accession>A0A0P6CH31</accession>
<comment type="caution">
    <text evidence="1">The sequence shown here is derived from an EMBL/GenBank/DDBJ whole genome shotgun (WGS) entry which is preliminary data.</text>
</comment>
<protein>
    <submittedName>
        <fullName evidence="1">Uncharacterized protein</fullName>
    </submittedName>
</protein>
<evidence type="ECO:0000313" key="1">
    <source>
        <dbReference type="EMBL" id="KZS03575.1"/>
    </source>
</evidence>
<dbReference type="AlphaFoldDB" id="A0A0P6CH31"/>
<gene>
    <name evidence="1" type="ORF">APZ42_033779</name>
</gene>
<reference evidence="1 2" key="1">
    <citation type="submission" date="2016-03" db="EMBL/GenBank/DDBJ databases">
        <title>EvidentialGene: Evidence-directed Construction of Genes on Genomes.</title>
        <authorList>
            <person name="Gilbert D.G."/>
            <person name="Choi J.-H."/>
            <person name="Mockaitis K."/>
            <person name="Colbourne J."/>
            <person name="Pfrender M."/>
        </authorList>
    </citation>
    <scope>NUCLEOTIDE SEQUENCE [LARGE SCALE GENOMIC DNA]</scope>
    <source>
        <strain evidence="1 2">Xinb3</strain>
        <tissue evidence="1">Complete organism</tissue>
    </source>
</reference>
<proteinExistence type="predicted"/>
<keyword evidence="2" id="KW-1185">Reference proteome</keyword>
<dbReference type="EMBL" id="LRGB01003257">
    <property type="protein sequence ID" value="KZS03575.1"/>
    <property type="molecule type" value="Genomic_DNA"/>
</dbReference>
<sequence length="572" mass="64176">MKSYSLMLLFMIVCCSLVSSEDTASITDHHDDTFWLHPFDRLSNASTFRKLESQEKDDLTFYHPDDLKLLHSRWNKNQNIIPELQTSKGRPITKFVEELFPGFKFTTPRSAKKPNQPLFANKEKVSGSRKTIEGNGSKEKISSPKPFWGPSILIPSVRPWFYTTQATRKLPFKSSLPSIDITRDHTTPDYDFHAIDGPTRKTVVSIPLETREPSFPFWGLPIETSSTRPPLANTKITTAANPSRTEEEFLFRLSNETVDDDPFSGPIALALQQPYDLPYNPPVETERFRDPIHLKPGPPYHDKQEEHDSIEQNVWHATAAVTEPTIVGNPISTEPHLPQQQLEPDRAIQQQHFPGLALNSEVGFLSKEIDTTALGSYPSSYPHSIKPKPHVIYHHQPAPQQNNYYHPPSRLTHIDFSPIFLAIVPIALFLGAAAAFALASAVSSSSAVATAQQQQQQQEESSNNNNNDNNNNNNNINTILALLAAFHEVKKHHDDHHKIVIVTTTTPTSDTVEEVANEVPVTTDSPLPPPPPTGPFFIKFSSSTTESPPAPLHSYGHYERKKITYHHMNGIT</sequence>
<dbReference type="OrthoDB" id="6374560at2759"/>
<dbReference type="Proteomes" id="UP000076858">
    <property type="component" value="Unassembled WGS sequence"/>
</dbReference>
<evidence type="ECO:0000313" key="2">
    <source>
        <dbReference type="Proteomes" id="UP000076858"/>
    </source>
</evidence>
<name>A0A0P6CH31_9CRUS</name>
<organism evidence="1 2">
    <name type="scientific">Daphnia magna</name>
    <dbReference type="NCBI Taxonomy" id="35525"/>
    <lineage>
        <taxon>Eukaryota</taxon>
        <taxon>Metazoa</taxon>
        <taxon>Ecdysozoa</taxon>
        <taxon>Arthropoda</taxon>
        <taxon>Crustacea</taxon>
        <taxon>Branchiopoda</taxon>
        <taxon>Diplostraca</taxon>
        <taxon>Cladocera</taxon>
        <taxon>Anomopoda</taxon>
        <taxon>Daphniidae</taxon>
        <taxon>Daphnia</taxon>
    </lineage>
</organism>